<evidence type="ECO:0000313" key="2">
    <source>
        <dbReference type="Proteomes" id="UP000696280"/>
    </source>
</evidence>
<gene>
    <name evidence="1" type="ORF">HYFRA_00007872</name>
</gene>
<accession>A0A9N9KMC1</accession>
<organism evidence="1 2">
    <name type="scientific">Hymenoscyphus fraxineus</name>
    <dbReference type="NCBI Taxonomy" id="746836"/>
    <lineage>
        <taxon>Eukaryota</taxon>
        <taxon>Fungi</taxon>
        <taxon>Dikarya</taxon>
        <taxon>Ascomycota</taxon>
        <taxon>Pezizomycotina</taxon>
        <taxon>Leotiomycetes</taxon>
        <taxon>Helotiales</taxon>
        <taxon>Helotiaceae</taxon>
        <taxon>Hymenoscyphus</taxon>
    </lineage>
</organism>
<dbReference type="Proteomes" id="UP000696280">
    <property type="component" value="Unassembled WGS sequence"/>
</dbReference>
<protein>
    <submittedName>
        <fullName evidence="1">Uncharacterized protein</fullName>
    </submittedName>
</protein>
<name>A0A9N9KMC1_9HELO</name>
<comment type="caution">
    <text evidence="1">The sequence shown here is derived from an EMBL/GenBank/DDBJ whole genome shotgun (WGS) entry which is preliminary data.</text>
</comment>
<proteinExistence type="predicted"/>
<dbReference type="AlphaFoldDB" id="A0A9N9KMC1"/>
<sequence length="69" mass="7702">MPLLVTHRPPAQIPSPDEAIRNLPLAPAKVEKREHRASIFFKVSGIPTDVDRFVLREDRASTSTENGPQ</sequence>
<dbReference type="EMBL" id="CAJVRL010000014">
    <property type="protein sequence ID" value="CAG8949638.1"/>
    <property type="molecule type" value="Genomic_DNA"/>
</dbReference>
<keyword evidence="2" id="KW-1185">Reference proteome</keyword>
<reference evidence="1" key="1">
    <citation type="submission" date="2021-07" db="EMBL/GenBank/DDBJ databases">
        <authorList>
            <person name="Durling M."/>
        </authorList>
    </citation>
    <scope>NUCLEOTIDE SEQUENCE</scope>
</reference>
<evidence type="ECO:0000313" key="1">
    <source>
        <dbReference type="EMBL" id="CAG8949638.1"/>
    </source>
</evidence>